<dbReference type="InterPro" id="IPR012340">
    <property type="entry name" value="NA-bd_OB-fold"/>
</dbReference>
<evidence type="ECO:0000256" key="2">
    <source>
        <dbReference type="ARBA" id="ARBA00022980"/>
    </source>
</evidence>
<dbReference type="Proteomes" id="UP000178759">
    <property type="component" value="Unassembled WGS sequence"/>
</dbReference>
<dbReference type="PANTHER" id="PTHR10744">
    <property type="entry name" value="40S RIBOSOMAL PROTEIN S11 FAMILY MEMBER"/>
    <property type="match status" value="1"/>
</dbReference>
<comment type="caution">
    <text evidence="4">The sequence shown here is derived from an EMBL/GenBank/DDBJ whole genome shotgun (WGS) entry which is preliminary data.</text>
</comment>
<dbReference type="Gene3D" id="2.40.50.140">
    <property type="entry name" value="Nucleic acid-binding proteins"/>
    <property type="match status" value="1"/>
</dbReference>
<evidence type="ECO:0000256" key="1">
    <source>
        <dbReference type="ARBA" id="ARBA00010254"/>
    </source>
</evidence>
<dbReference type="EMBL" id="MFJV01000001">
    <property type="protein sequence ID" value="OGG24290.1"/>
    <property type="molecule type" value="Genomic_DNA"/>
</dbReference>
<dbReference type="InterPro" id="IPR000266">
    <property type="entry name" value="Ribosomal_uS17"/>
</dbReference>
<dbReference type="CDD" id="cd00364">
    <property type="entry name" value="Ribosomal_uS17"/>
    <property type="match status" value="1"/>
</dbReference>
<dbReference type="GO" id="GO:0003735">
    <property type="term" value="F:structural constituent of ribosome"/>
    <property type="evidence" value="ECO:0007669"/>
    <property type="project" value="InterPro"/>
</dbReference>
<organism evidence="4 5">
    <name type="scientific">Candidatus Gottesmanbacteria bacterium RIFCSPLOWO2_01_FULL_43_11b</name>
    <dbReference type="NCBI Taxonomy" id="1798392"/>
    <lineage>
        <taxon>Bacteria</taxon>
        <taxon>Candidatus Gottesmaniibacteriota</taxon>
    </lineage>
</organism>
<evidence type="ECO:0000256" key="3">
    <source>
        <dbReference type="ARBA" id="ARBA00023274"/>
    </source>
</evidence>
<name>A0A1F6AHS1_9BACT</name>
<dbReference type="SUPFAM" id="SSF50249">
    <property type="entry name" value="Nucleic acid-binding proteins"/>
    <property type="match status" value="1"/>
</dbReference>
<comment type="similarity">
    <text evidence="1">Belongs to the universal ribosomal protein uS17 family.</text>
</comment>
<evidence type="ECO:0000313" key="4">
    <source>
        <dbReference type="EMBL" id="OGG24290.1"/>
    </source>
</evidence>
<dbReference type="PRINTS" id="PR00973">
    <property type="entry name" value="RIBOSOMALS17"/>
</dbReference>
<accession>A0A1F6AHS1</accession>
<dbReference type="GO" id="GO:0022627">
    <property type="term" value="C:cytosolic small ribosomal subunit"/>
    <property type="evidence" value="ECO:0007669"/>
    <property type="project" value="TreeGrafter"/>
</dbReference>
<sequence length="82" mass="9357">MNKPVQKQKEIIGKVVSLSSKNTVIVEVSREWRHPIYKKAVRRTRRIPAHLEGMEVSLGSKVRLVATRPISKTKHYKVIGAL</sequence>
<dbReference type="GO" id="GO:0006412">
    <property type="term" value="P:translation"/>
    <property type="evidence" value="ECO:0007669"/>
    <property type="project" value="InterPro"/>
</dbReference>
<reference evidence="4 5" key="1">
    <citation type="journal article" date="2016" name="Nat. Commun.">
        <title>Thousands of microbial genomes shed light on interconnected biogeochemical processes in an aquifer system.</title>
        <authorList>
            <person name="Anantharaman K."/>
            <person name="Brown C.T."/>
            <person name="Hug L.A."/>
            <person name="Sharon I."/>
            <person name="Castelle C.J."/>
            <person name="Probst A.J."/>
            <person name="Thomas B.C."/>
            <person name="Singh A."/>
            <person name="Wilkins M.J."/>
            <person name="Karaoz U."/>
            <person name="Brodie E.L."/>
            <person name="Williams K.H."/>
            <person name="Hubbard S.S."/>
            <person name="Banfield J.F."/>
        </authorList>
    </citation>
    <scope>NUCLEOTIDE SEQUENCE [LARGE SCALE GENOMIC DNA]</scope>
</reference>
<proteinExistence type="inferred from homology"/>
<protein>
    <submittedName>
        <fullName evidence="4">30S ribosomal protein S17</fullName>
    </submittedName>
</protein>
<keyword evidence="2 4" id="KW-0689">Ribosomal protein</keyword>
<evidence type="ECO:0000313" key="5">
    <source>
        <dbReference type="Proteomes" id="UP000178759"/>
    </source>
</evidence>
<gene>
    <name evidence="4" type="ORF">A3A79_03835</name>
</gene>
<keyword evidence="3" id="KW-0687">Ribonucleoprotein</keyword>
<dbReference type="Pfam" id="PF00366">
    <property type="entry name" value="Ribosomal_S17"/>
    <property type="match status" value="1"/>
</dbReference>
<dbReference type="PANTHER" id="PTHR10744:SF1">
    <property type="entry name" value="SMALL RIBOSOMAL SUBUNIT PROTEIN US17M"/>
    <property type="match status" value="1"/>
</dbReference>
<dbReference type="AlphaFoldDB" id="A0A1F6AHS1"/>
<dbReference type="STRING" id="1798392.A3A79_03835"/>